<dbReference type="AlphaFoldDB" id="A0AAV5MVZ1"/>
<accession>A0AAV5MVZ1</accession>
<protein>
    <submittedName>
        <fullName evidence="2">Uncharacterized protein</fullName>
    </submittedName>
</protein>
<dbReference type="EMBL" id="BPVZ01001604">
    <property type="protein sequence ID" value="GKV53613.1"/>
    <property type="molecule type" value="Genomic_DNA"/>
</dbReference>
<feature type="region of interest" description="Disordered" evidence="1">
    <location>
        <begin position="51"/>
        <end position="92"/>
    </location>
</feature>
<sequence>MLEPPCAPSVDDSSGSGDPRLYLADLVRCLLFLVGLQIRRWSPPLVASIGGGEREGSQIWQPCDPPAASRDRPPLDRVSASASWSLAHLPHG</sequence>
<evidence type="ECO:0000313" key="2">
    <source>
        <dbReference type="EMBL" id="GKV53613.1"/>
    </source>
</evidence>
<reference evidence="2 3" key="1">
    <citation type="journal article" date="2021" name="Commun. Biol.">
        <title>The genome of Shorea leprosula (Dipterocarpaceae) highlights the ecological relevance of drought in aseasonal tropical rainforests.</title>
        <authorList>
            <person name="Ng K.K.S."/>
            <person name="Kobayashi M.J."/>
            <person name="Fawcett J.A."/>
            <person name="Hatakeyama M."/>
            <person name="Paape T."/>
            <person name="Ng C.H."/>
            <person name="Ang C.C."/>
            <person name="Tnah L.H."/>
            <person name="Lee C.T."/>
            <person name="Nishiyama T."/>
            <person name="Sese J."/>
            <person name="O'Brien M.J."/>
            <person name="Copetti D."/>
            <person name="Mohd Noor M.I."/>
            <person name="Ong R.C."/>
            <person name="Putra M."/>
            <person name="Sireger I.Z."/>
            <person name="Indrioko S."/>
            <person name="Kosugi Y."/>
            <person name="Izuno A."/>
            <person name="Isagi Y."/>
            <person name="Lee S.L."/>
            <person name="Shimizu K.K."/>
        </authorList>
    </citation>
    <scope>NUCLEOTIDE SEQUENCE [LARGE SCALE GENOMIC DNA]</scope>
    <source>
        <strain evidence="2">214</strain>
    </source>
</reference>
<gene>
    <name evidence="2" type="ORF">SLEP1_g60133</name>
</gene>
<name>A0AAV5MVZ1_9ROSI</name>
<evidence type="ECO:0000313" key="3">
    <source>
        <dbReference type="Proteomes" id="UP001054252"/>
    </source>
</evidence>
<comment type="caution">
    <text evidence="2">The sequence shown here is derived from an EMBL/GenBank/DDBJ whole genome shotgun (WGS) entry which is preliminary data.</text>
</comment>
<keyword evidence="3" id="KW-1185">Reference proteome</keyword>
<evidence type="ECO:0000256" key="1">
    <source>
        <dbReference type="SAM" id="MobiDB-lite"/>
    </source>
</evidence>
<proteinExistence type="predicted"/>
<dbReference type="Proteomes" id="UP001054252">
    <property type="component" value="Unassembled WGS sequence"/>
</dbReference>
<organism evidence="2 3">
    <name type="scientific">Rubroshorea leprosula</name>
    <dbReference type="NCBI Taxonomy" id="152421"/>
    <lineage>
        <taxon>Eukaryota</taxon>
        <taxon>Viridiplantae</taxon>
        <taxon>Streptophyta</taxon>
        <taxon>Embryophyta</taxon>
        <taxon>Tracheophyta</taxon>
        <taxon>Spermatophyta</taxon>
        <taxon>Magnoliopsida</taxon>
        <taxon>eudicotyledons</taxon>
        <taxon>Gunneridae</taxon>
        <taxon>Pentapetalae</taxon>
        <taxon>rosids</taxon>
        <taxon>malvids</taxon>
        <taxon>Malvales</taxon>
        <taxon>Dipterocarpaceae</taxon>
        <taxon>Rubroshorea</taxon>
    </lineage>
</organism>